<evidence type="ECO:0000313" key="2">
    <source>
        <dbReference type="Proteomes" id="UP000194137"/>
    </source>
</evidence>
<reference evidence="1 2" key="1">
    <citation type="submission" date="2017-05" db="EMBL/GenBank/DDBJ databases">
        <title>Full genome sequence of Pseudorhodoplanes sinuspersici.</title>
        <authorList>
            <person name="Dastgheib S.M.M."/>
            <person name="Shavandi M."/>
            <person name="Tirandaz H."/>
        </authorList>
    </citation>
    <scope>NUCLEOTIDE SEQUENCE [LARGE SCALE GENOMIC DNA]</scope>
    <source>
        <strain evidence="1 2">RIPI110</strain>
    </source>
</reference>
<dbReference type="InterPro" id="IPR010845">
    <property type="entry name" value="FlaF"/>
</dbReference>
<accession>A0A1W6ZTZ1</accession>
<sequence length="121" mass="13386">MHHAAKAYGTVAQQTASPRDLEAQLLLRAASRLQMIHDDWEGQRGALDHALLFNRKLWTVFLTSVTNNDNPLPAELRQNIANIGIFVMNHTLNVSGNPAPERLRSLININRQLAAGLSGRA</sequence>
<dbReference type="STRING" id="1235591.CAK95_18120"/>
<gene>
    <name evidence="1" type="ORF">CAK95_18120</name>
</gene>
<keyword evidence="2" id="KW-1185">Reference proteome</keyword>
<dbReference type="NCBIfam" id="NF009435">
    <property type="entry name" value="PRK12794.1"/>
    <property type="match status" value="1"/>
</dbReference>
<proteinExistence type="predicted"/>
<dbReference type="EMBL" id="CP021112">
    <property type="protein sequence ID" value="ARQ00790.1"/>
    <property type="molecule type" value="Genomic_DNA"/>
</dbReference>
<dbReference type="AlphaFoldDB" id="A0A1W6ZTZ1"/>
<protein>
    <submittedName>
        <fullName evidence="1">Uncharacterized protein</fullName>
    </submittedName>
</protein>
<dbReference type="OrthoDB" id="8563081at2"/>
<evidence type="ECO:0000313" key="1">
    <source>
        <dbReference type="EMBL" id="ARQ00790.1"/>
    </source>
</evidence>
<name>A0A1W6ZTZ1_9HYPH</name>
<dbReference type="Proteomes" id="UP000194137">
    <property type="component" value="Chromosome"/>
</dbReference>
<dbReference type="Pfam" id="PF07309">
    <property type="entry name" value="FlaF"/>
    <property type="match status" value="1"/>
</dbReference>
<dbReference type="RefSeq" id="WP_086089185.1">
    <property type="nucleotide sequence ID" value="NZ_CP021112.1"/>
</dbReference>
<dbReference type="KEGG" id="psin:CAK95_18120"/>
<dbReference type="GO" id="GO:0044781">
    <property type="term" value="P:bacterial-type flagellum organization"/>
    <property type="evidence" value="ECO:0007669"/>
    <property type="project" value="InterPro"/>
</dbReference>
<organism evidence="1 2">
    <name type="scientific">Pseudorhodoplanes sinuspersici</name>
    <dbReference type="NCBI Taxonomy" id="1235591"/>
    <lineage>
        <taxon>Bacteria</taxon>
        <taxon>Pseudomonadati</taxon>
        <taxon>Pseudomonadota</taxon>
        <taxon>Alphaproteobacteria</taxon>
        <taxon>Hyphomicrobiales</taxon>
        <taxon>Pseudorhodoplanes</taxon>
    </lineage>
</organism>